<dbReference type="EMBL" id="ML220122">
    <property type="protein sequence ID" value="TGZ80839.1"/>
    <property type="molecule type" value="Genomic_DNA"/>
</dbReference>
<dbReference type="SMART" id="SM00388">
    <property type="entry name" value="HisKA"/>
    <property type="match status" value="1"/>
</dbReference>
<reference evidence="6 7" key="1">
    <citation type="submission" date="2019-04" db="EMBL/GenBank/DDBJ databases">
        <title>Comparative genomics and transcriptomics to analyze fruiting body development in filamentous ascomycetes.</title>
        <authorList>
            <consortium name="DOE Joint Genome Institute"/>
            <person name="Lutkenhaus R."/>
            <person name="Traeger S."/>
            <person name="Breuer J."/>
            <person name="Kuo A."/>
            <person name="Lipzen A."/>
            <person name="Pangilinan J."/>
            <person name="Dilworth D."/>
            <person name="Sandor L."/>
            <person name="Poggeler S."/>
            <person name="Barry K."/>
            <person name="Grigoriev I.V."/>
            <person name="Nowrousian M."/>
        </authorList>
    </citation>
    <scope>NUCLEOTIDE SEQUENCE [LARGE SCALE GENOMIC DNA]</scope>
    <source>
        <strain evidence="6 7">CBS 389.68</strain>
    </source>
</reference>
<dbReference type="InterPro" id="IPR003661">
    <property type="entry name" value="HisK_dim/P_dom"/>
</dbReference>
<dbReference type="Gene3D" id="3.30.565.10">
    <property type="entry name" value="Histidine kinase-like ATPase, C-terminal domain"/>
    <property type="match status" value="1"/>
</dbReference>
<evidence type="ECO:0000313" key="6">
    <source>
        <dbReference type="EMBL" id="TGZ80839.1"/>
    </source>
</evidence>
<name>A0A4S2MW23_9PEZI</name>
<feature type="domain" description="Response regulatory" evidence="5">
    <location>
        <begin position="753"/>
        <end position="874"/>
    </location>
</feature>
<feature type="compositionally biased region" description="Polar residues" evidence="3">
    <location>
        <begin position="115"/>
        <end position="131"/>
    </location>
</feature>
<evidence type="ECO:0000256" key="3">
    <source>
        <dbReference type="SAM" id="MobiDB-lite"/>
    </source>
</evidence>
<dbReference type="PANTHER" id="PTHR45339">
    <property type="entry name" value="HYBRID SIGNAL TRANSDUCTION HISTIDINE KINASE J"/>
    <property type="match status" value="1"/>
</dbReference>
<dbReference type="STRING" id="341454.A0A4S2MW23"/>
<keyword evidence="7" id="KW-1185">Reference proteome</keyword>
<dbReference type="InterPro" id="IPR036097">
    <property type="entry name" value="HisK_dim/P_sf"/>
</dbReference>
<dbReference type="InterPro" id="IPR003594">
    <property type="entry name" value="HATPase_dom"/>
</dbReference>
<evidence type="ECO:0000256" key="2">
    <source>
        <dbReference type="PROSITE-ProRule" id="PRU00169"/>
    </source>
</evidence>
<dbReference type="PANTHER" id="PTHR45339:SF5">
    <property type="entry name" value="HISTIDINE KINASE"/>
    <property type="match status" value="1"/>
</dbReference>
<comment type="caution">
    <text evidence="2">Lacks conserved residue(s) required for the propagation of feature annotation.</text>
</comment>
<dbReference type="Pfam" id="PF00512">
    <property type="entry name" value="HisKA"/>
    <property type="match status" value="1"/>
</dbReference>
<evidence type="ECO:0000259" key="4">
    <source>
        <dbReference type="PROSITE" id="PS50109"/>
    </source>
</evidence>
<dbReference type="InterPro" id="IPR036890">
    <property type="entry name" value="HATPase_C_sf"/>
</dbReference>
<evidence type="ECO:0008006" key="8">
    <source>
        <dbReference type="Google" id="ProtNLM"/>
    </source>
</evidence>
<dbReference type="Gene3D" id="1.10.287.130">
    <property type="match status" value="1"/>
</dbReference>
<dbReference type="OrthoDB" id="60033at2759"/>
<dbReference type="SUPFAM" id="SSF47384">
    <property type="entry name" value="Homodimeric domain of signal transducing histidine kinase"/>
    <property type="match status" value="1"/>
</dbReference>
<dbReference type="InterPro" id="IPR005467">
    <property type="entry name" value="His_kinase_dom"/>
</dbReference>
<evidence type="ECO:0000256" key="1">
    <source>
        <dbReference type="ARBA" id="ARBA00022553"/>
    </source>
</evidence>
<feature type="domain" description="Histidine kinase" evidence="4">
    <location>
        <begin position="467"/>
        <end position="702"/>
    </location>
</feature>
<dbReference type="InParanoid" id="A0A4S2MW23"/>
<dbReference type="PRINTS" id="PR00344">
    <property type="entry name" value="BCTRLSENSOR"/>
</dbReference>
<proteinExistence type="predicted"/>
<dbReference type="CDD" id="cd00082">
    <property type="entry name" value="HisKA"/>
    <property type="match status" value="1"/>
</dbReference>
<feature type="region of interest" description="Disordered" evidence="3">
    <location>
        <begin position="87"/>
        <end position="134"/>
    </location>
</feature>
<dbReference type="InterPro" id="IPR001789">
    <property type="entry name" value="Sig_transdc_resp-reg_receiver"/>
</dbReference>
<dbReference type="CDD" id="cd17546">
    <property type="entry name" value="REC_hyHK_CKI1_RcsC-like"/>
    <property type="match status" value="1"/>
</dbReference>
<keyword evidence="1" id="KW-0597">Phosphoprotein</keyword>
<evidence type="ECO:0000313" key="7">
    <source>
        <dbReference type="Proteomes" id="UP000298138"/>
    </source>
</evidence>
<organism evidence="6 7">
    <name type="scientific">Ascodesmis nigricans</name>
    <dbReference type="NCBI Taxonomy" id="341454"/>
    <lineage>
        <taxon>Eukaryota</taxon>
        <taxon>Fungi</taxon>
        <taxon>Dikarya</taxon>
        <taxon>Ascomycota</taxon>
        <taxon>Pezizomycotina</taxon>
        <taxon>Pezizomycetes</taxon>
        <taxon>Pezizales</taxon>
        <taxon>Ascodesmidaceae</taxon>
        <taxon>Ascodesmis</taxon>
    </lineage>
</organism>
<dbReference type="Pfam" id="PF00072">
    <property type="entry name" value="Response_reg"/>
    <property type="match status" value="1"/>
</dbReference>
<dbReference type="SMART" id="SM00448">
    <property type="entry name" value="REC"/>
    <property type="match status" value="1"/>
</dbReference>
<dbReference type="SUPFAM" id="SSF55874">
    <property type="entry name" value="ATPase domain of HSP90 chaperone/DNA topoisomerase II/histidine kinase"/>
    <property type="match status" value="1"/>
</dbReference>
<gene>
    <name evidence="6" type="ORF">EX30DRAFT_395989</name>
</gene>
<protein>
    <recommendedName>
        <fullName evidence="8">Histidine kinase</fullName>
    </recommendedName>
</protein>
<dbReference type="SUPFAM" id="SSF52172">
    <property type="entry name" value="CheY-like"/>
    <property type="match status" value="1"/>
</dbReference>
<dbReference type="Gene3D" id="3.40.50.2300">
    <property type="match status" value="1"/>
</dbReference>
<sequence>MALFNKAVSPFKNLRDKALLSGKKHATCPKCGYNPEDAMKPHSLPVGMNPSLLLDSSPTPQLLLSESNVIVYANKSAARLFRVMKEDPPQDEEETTNDPHRALAGSFPGAKRLSIGTTGSNESNDAETSSMKDGLRGHTIDQLNIDISDKDMRRWITLIQVFENIKIHLARRQAKLDGKDTHEAEMYGEGPKYSSYDYYGDLERLAKRNGVNADKTLRDTCAVAIERDDGSILEAIMYVTLIDPYNTGYSYSSISLVPTGSHVDATFTPMKQKRRRTRDRIMTRLSGQYQHQEFDDTDSEASPADDYVTGHSGEDLIHRVARIKDMILDEMDYCFIALSPDGDVVITNKATKTVLGVQTLKASMGEGFDWIARLDIWRPDFSERLPFEEWALNSLLTSHRPLTQVIGLRSGDSKIVVELRGKCIWENSEKQEGLLAALAVIVDQTAWFSKEKSMKTTQMKQGYFLSNISRALKSPVSGIVGLLELLYANGSLNEDQRNWIRQIFGSVNQLLLVVNDIIDFNRIESGAITITRQTFILQDLVDELKILFLGSMGHQGVTFEVDSSRVDRSAFGDGTRLVLLGDDEKIKRSCINLLSNAFKYTVKGKVTLTISTYAVQRNVINVKFEIRDTGSGISSDDLKKLFVPLDEMTSEGTERMALQKTGGTGIGLSIVQKFVSLLGGTLGCDSELDVGSTFWFSVPCGRPPLDQPPILGPKKMTLSSTMGMVISSHELERDPSTAHEARKQAKVLIDGTLVMLVEDNWATQMVMEKRLARLGCEVIVAVSAQNALNILRKSQTEVDVVFMALQMSLLDGYEATKLIRTDPSLARWKNIPVVGVNATEVKGDAEKAEEYGLNEYLVKPISDEDLEGIIERVMDPIALGTRRRSGKSLGSLPVAPDGDDA</sequence>
<accession>A0A4S2MW23</accession>
<dbReference type="SMART" id="SM00387">
    <property type="entry name" value="HATPase_c"/>
    <property type="match status" value="1"/>
</dbReference>
<dbReference type="Pfam" id="PF02518">
    <property type="entry name" value="HATPase_c"/>
    <property type="match status" value="1"/>
</dbReference>
<evidence type="ECO:0000259" key="5">
    <source>
        <dbReference type="PROSITE" id="PS50110"/>
    </source>
</evidence>
<dbReference type="InterPro" id="IPR004358">
    <property type="entry name" value="Sig_transdc_His_kin-like_C"/>
</dbReference>
<dbReference type="PROSITE" id="PS50109">
    <property type="entry name" value="HIS_KIN"/>
    <property type="match status" value="1"/>
</dbReference>
<dbReference type="GO" id="GO:0000155">
    <property type="term" value="F:phosphorelay sensor kinase activity"/>
    <property type="evidence" value="ECO:0007669"/>
    <property type="project" value="InterPro"/>
</dbReference>
<dbReference type="InterPro" id="IPR011006">
    <property type="entry name" value="CheY-like_superfamily"/>
</dbReference>
<dbReference type="PROSITE" id="PS50110">
    <property type="entry name" value="RESPONSE_REGULATORY"/>
    <property type="match status" value="1"/>
</dbReference>
<dbReference type="Proteomes" id="UP000298138">
    <property type="component" value="Unassembled WGS sequence"/>
</dbReference>
<dbReference type="AlphaFoldDB" id="A0A4S2MW23"/>